<dbReference type="GO" id="GO:0016746">
    <property type="term" value="F:acyltransferase activity"/>
    <property type="evidence" value="ECO:0007669"/>
    <property type="project" value="UniProtKB-KW"/>
</dbReference>
<accession>A0ABU3DL39</accession>
<evidence type="ECO:0000313" key="2">
    <source>
        <dbReference type="Proteomes" id="UP001265259"/>
    </source>
</evidence>
<dbReference type="EMBL" id="JAVRHL010000005">
    <property type="protein sequence ID" value="MDT0684435.1"/>
    <property type="molecule type" value="Genomic_DNA"/>
</dbReference>
<comment type="caution">
    <text evidence="1">The sequence shown here is derived from an EMBL/GenBank/DDBJ whole genome shotgun (WGS) entry which is preliminary data.</text>
</comment>
<proteinExistence type="predicted"/>
<sequence>MSQPSEDDPVRRRSEPMARFFQGVMRRQVAGHFRALRLARPGLPDLRADRPVMVFTNHPSWWDPAVFIAVHGLFFPGRLAFGPIDAAMLEKYRFMGRIGLFGVDQESARGAAAFLRRGSAILGAPDRVMWITAQGRFADPRTRPLGLRPGAAHLMARVPGLVALPLALEYPFWTEKRPEALLAFGDPVEAEPGEDASLLAPKLETALTRTADDLAARAMARDPAGFETLIGGTRGTGGIYGLWQRARAATTGRPFEQDHAPGSDR</sequence>
<reference evidence="1 2" key="1">
    <citation type="submission" date="2023-09" db="EMBL/GenBank/DDBJ databases">
        <authorList>
            <person name="Rey-Velasco X."/>
        </authorList>
    </citation>
    <scope>NUCLEOTIDE SEQUENCE [LARGE SCALE GENOMIC DNA]</scope>
    <source>
        <strain evidence="1 2">F158</strain>
    </source>
</reference>
<gene>
    <name evidence="1" type="ORF">RM543_17270</name>
</gene>
<keyword evidence="1" id="KW-0012">Acyltransferase</keyword>
<name>A0ABU3DL39_9RHOB</name>
<dbReference type="Proteomes" id="UP001265259">
    <property type="component" value="Unassembled WGS sequence"/>
</dbReference>
<dbReference type="RefSeq" id="WP_311693948.1">
    <property type="nucleotide sequence ID" value="NZ_JAVRHL010000005.1"/>
</dbReference>
<evidence type="ECO:0000313" key="1">
    <source>
        <dbReference type="EMBL" id="MDT0684435.1"/>
    </source>
</evidence>
<protein>
    <submittedName>
        <fullName evidence="1">Lysophospholipid acyltransferase family protein</fullName>
    </submittedName>
</protein>
<keyword evidence="2" id="KW-1185">Reference proteome</keyword>
<dbReference type="CDD" id="cd06551">
    <property type="entry name" value="LPLAT"/>
    <property type="match status" value="1"/>
</dbReference>
<organism evidence="1 2">
    <name type="scientific">Tropicimonas omnivorans</name>
    <dbReference type="NCBI Taxonomy" id="3075590"/>
    <lineage>
        <taxon>Bacteria</taxon>
        <taxon>Pseudomonadati</taxon>
        <taxon>Pseudomonadota</taxon>
        <taxon>Alphaproteobacteria</taxon>
        <taxon>Rhodobacterales</taxon>
        <taxon>Roseobacteraceae</taxon>
        <taxon>Tropicimonas</taxon>
    </lineage>
</organism>
<keyword evidence="1" id="KW-0808">Transferase</keyword>